<accession>H6NPI4</accession>
<proteinExistence type="predicted"/>
<evidence type="ECO:0000256" key="1">
    <source>
        <dbReference type="ARBA" id="ARBA00004651"/>
    </source>
</evidence>
<feature type="region of interest" description="Disordered" evidence="6">
    <location>
        <begin position="223"/>
        <end position="245"/>
    </location>
</feature>
<keyword evidence="2" id="KW-1003">Cell membrane</keyword>
<dbReference type="PANTHER" id="PTHR33545:SF5">
    <property type="entry name" value="UPF0750 MEMBRANE PROTEIN YITT"/>
    <property type="match status" value="1"/>
</dbReference>
<dbReference type="Proteomes" id="UP000007523">
    <property type="component" value="Chromosome"/>
</dbReference>
<evidence type="ECO:0000256" key="6">
    <source>
        <dbReference type="SAM" id="MobiDB-lite"/>
    </source>
</evidence>
<evidence type="ECO:0000313" key="9">
    <source>
        <dbReference type="Proteomes" id="UP000007523"/>
    </source>
</evidence>
<feature type="transmembrane region" description="Helical" evidence="7">
    <location>
        <begin position="164"/>
        <end position="181"/>
    </location>
</feature>
<sequence>MRKFANIVFGCMVTAIGLLFLKHTHAVTGGTAGLSLSLSYLMNLPFTALFLAINIPFFLFSALTMGRSFTVYSVGSVLILTLFTGVDSLLPAFEPSNLVGAVLGGMGIGLGVSILFANNSSLGGANILAFYLRRKYGWDPGLVNFAFDGMVVLISLSAVGVTKALYSIGSIALASLIISYFKSKINSEPVKEIKTYAIPGKEHSGGATLAELQAADDELQPEQAPLAEVPAGSPALYTDGSEGLR</sequence>
<keyword evidence="3 7" id="KW-0812">Transmembrane</keyword>
<gene>
    <name evidence="8" type="ORF">PM3016_5937</name>
</gene>
<dbReference type="STRING" id="1116391.PM3016_5937"/>
<evidence type="ECO:0000256" key="5">
    <source>
        <dbReference type="ARBA" id="ARBA00023136"/>
    </source>
</evidence>
<evidence type="ECO:0000256" key="4">
    <source>
        <dbReference type="ARBA" id="ARBA00022989"/>
    </source>
</evidence>
<comment type="subcellular location">
    <subcellularLocation>
        <location evidence="1">Cell membrane</location>
        <topology evidence="1">Multi-pass membrane protein</topology>
    </subcellularLocation>
</comment>
<protein>
    <recommendedName>
        <fullName evidence="10">YitT family protein</fullName>
    </recommendedName>
</protein>
<reference evidence="8 9" key="1">
    <citation type="journal article" date="2012" name="J. Bacteriol.">
        <title>Complete Genome Sequence of Paenibacillus mucilaginosus 3016, a Bacterium Functional as Microbial Fertilizer.</title>
        <authorList>
            <person name="Ma M."/>
            <person name="Wang Z."/>
            <person name="Li L."/>
            <person name="Jiang X."/>
            <person name="Guan D."/>
            <person name="Cao F."/>
            <person name="Chen H."/>
            <person name="Wang X."/>
            <person name="Shen D."/>
            <person name="Du B."/>
            <person name="Li J."/>
        </authorList>
    </citation>
    <scope>NUCLEOTIDE SEQUENCE [LARGE SCALE GENOMIC DNA]</scope>
    <source>
        <strain evidence="8 9">3016</strain>
    </source>
</reference>
<feature type="transmembrane region" description="Helical" evidence="7">
    <location>
        <begin position="69"/>
        <end position="86"/>
    </location>
</feature>
<feature type="transmembrane region" description="Helical" evidence="7">
    <location>
        <begin position="98"/>
        <end position="117"/>
    </location>
</feature>
<evidence type="ECO:0000313" key="8">
    <source>
        <dbReference type="EMBL" id="AFC32596.1"/>
    </source>
</evidence>
<evidence type="ECO:0000256" key="3">
    <source>
        <dbReference type="ARBA" id="ARBA00022692"/>
    </source>
</evidence>
<dbReference type="GO" id="GO:0005886">
    <property type="term" value="C:plasma membrane"/>
    <property type="evidence" value="ECO:0007669"/>
    <property type="project" value="UniProtKB-SubCell"/>
</dbReference>
<evidence type="ECO:0008006" key="10">
    <source>
        <dbReference type="Google" id="ProtNLM"/>
    </source>
</evidence>
<organism evidence="8 9">
    <name type="scientific">Paenibacillus mucilaginosus 3016</name>
    <dbReference type="NCBI Taxonomy" id="1116391"/>
    <lineage>
        <taxon>Bacteria</taxon>
        <taxon>Bacillati</taxon>
        <taxon>Bacillota</taxon>
        <taxon>Bacilli</taxon>
        <taxon>Bacillales</taxon>
        <taxon>Paenibacillaceae</taxon>
        <taxon>Paenibacillus</taxon>
    </lineage>
</organism>
<dbReference type="AlphaFoldDB" id="H6NPI4"/>
<feature type="transmembrane region" description="Helical" evidence="7">
    <location>
        <begin position="138"/>
        <end position="158"/>
    </location>
</feature>
<evidence type="ECO:0000256" key="7">
    <source>
        <dbReference type="SAM" id="Phobius"/>
    </source>
</evidence>
<dbReference type="RefSeq" id="WP_014371893.1">
    <property type="nucleotide sequence ID" value="NC_016935.1"/>
</dbReference>
<dbReference type="PANTHER" id="PTHR33545">
    <property type="entry name" value="UPF0750 MEMBRANE PROTEIN YITT-RELATED"/>
    <property type="match status" value="1"/>
</dbReference>
<keyword evidence="5 7" id="KW-0472">Membrane</keyword>
<evidence type="ECO:0000256" key="2">
    <source>
        <dbReference type="ARBA" id="ARBA00022475"/>
    </source>
</evidence>
<feature type="transmembrane region" description="Helical" evidence="7">
    <location>
        <begin position="42"/>
        <end position="62"/>
    </location>
</feature>
<name>H6NPI4_9BACL</name>
<keyword evidence="4 7" id="KW-1133">Transmembrane helix</keyword>
<dbReference type="HOGENOM" id="CLU_063199_3_1_9"/>
<dbReference type="InterPro" id="IPR003740">
    <property type="entry name" value="YitT"/>
</dbReference>
<dbReference type="EMBL" id="CP003235">
    <property type="protein sequence ID" value="AFC32596.1"/>
    <property type="molecule type" value="Genomic_DNA"/>
</dbReference>
<dbReference type="KEGG" id="pmq:PM3016_5937"/>
<dbReference type="Pfam" id="PF02588">
    <property type="entry name" value="YitT_membrane"/>
    <property type="match status" value="1"/>
</dbReference>
<keyword evidence="9" id="KW-1185">Reference proteome</keyword>
<dbReference type="InterPro" id="IPR051461">
    <property type="entry name" value="UPF0750_membrane"/>
</dbReference>